<dbReference type="EMBL" id="JAGPXC010000014">
    <property type="protein sequence ID" value="KAH6639944.1"/>
    <property type="molecule type" value="Genomic_DNA"/>
</dbReference>
<dbReference type="GO" id="GO:0035091">
    <property type="term" value="F:phosphatidylinositol binding"/>
    <property type="evidence" value="ECO:0007669"/>
    <property type="project" value="TreeGrafter"/>
</dbReference>
<accession>A0A9P8RER4</accession>
<evidence type="ECO:0000313" key="4">
    <source>
        <dbReference type="EMBL" id="KAH6639944.1"/>
    </source>
</evidence>
<dbReference type="Pfam" id="PF12828">
    <property type="entry name" value="PXB"/>
    <property type="match status" value="1"/>
</dbReference>
<protein>
    <submittedName>
        <fullName evidence="4">PX-associated-domain-containing protein</fullName>
    </submittedName>
</protein>
<dbReference type="OrthoDB" id="2117459at2759"/>
<feature type="domain" description="PX" evidence="2">
    <location>
        <begin position="175"/>
        <end position="358"/>
    </location>
</feature>
<dbReference type="PANTHER" id="PTHR47185">
    <property type="entry name" value="PX DOMAIN-CONTAINING PROTEIN YPR097W"/>
    <property type="match status" value="1"/>
</dbReference>
<keyword evidence="5" id="KW-1185">Reference proteome</keyword>
<organism evidence="4 5">
    <name type="scientific">Truncatella angustata</name>
    <dbReference type="NCBI Taxonomy" id="152316"/>
    <lineage>
        <taxon>Eukaryota</taxon>
        <taxon>Fungi</taxon>
        <taxon>Dikarya</taxon>
        <taxon>Ascomycota</taxon>
        <taxon>Pezizomycotina</taxon>
        <taxon>Sordariomycetes</taxon>
        <taxon>Xylariomycetidae</taxon>
        <taxon>Amphisphaeriales</taxon>
        <taxon>Sporocadaceae</taxon>
        <taxon>Truncatella</taxon>
    </lineage>
</organism>
<feature type="domain" description="PX-associated" evidence="3">
    <location>
        <begin position="6"/>
        <end position="130"/>
    </location>
</feature>
<sequence length="683" mass="75751">MAAAESTPLTAPQLKALFDILTHNETYAEVVSFKTPEAIDQYGYPFSDSKKDGVDVHKSSSPLLQLLLTRLVLPIPGVKELDPDFWSVKFKAIMKNFADAELSESYDKGALGTRKTLATAASAFHESITRGMLGGVARKLDSTGISKSDFSTASSLEDAWDHVVHEVVYGELLDEWFDFAIESDDFESHSPAGKGAIDYATIHAATILHKVFVISPEGQYLLKLIESTHKLIPYSLVCQTLRVGNAATMISGMVRIFLAKVSIGGITNWIGLTQNAADGQNLMQRIIGMVLGWDAGDFKKTADGIRSRKDIGKSNFLATLDAFLDGTKDQHDSIRQKSIKAQESIVTTIIKSTSDKPSVELTDRQHSLLLEYYSAQLSTRDRDKIIEVMCRSSPDHVTSIVRELVTAFDPIIRAVHDKVDLRKYVVNVQKFIDDLLEVNKPKRDNAKKLIPPSIEDYVFLIRRHKSWAFEWLHDLAKGCPDVRESFRAWLNTHVTQAFRQRGTGTSQNDSSTADDIDLVAGAGSISKPLRSVFSKLDIDSQQKVIAALDRYDAYTTKLDDQSSRRLQSIVNGLNEGEKQGEEPKVRSMKGPGVYHARWQWLLDETLITPAEPSGPVRHGKDVKDVKARGKTGALASKDSWDLSSIPQLTSEPAPEPPDVHVVFEVLGQQFKDIVADISSQRTR</sequence>
<proteinExistence type="predicted"/>
<dbReference type="Proteomes" id="UP000758603">
    <property type="component" value="Unassembled WGS sequence"/>
</dbReference>
<gene>
    <name evidence="4" type="ORF">BKA67DRAFT_528618</name>
</gene>
<feature type="domain" description="PX" evidence="2">
    <location>
        <begin position="369"/>
        <end position="494"/>
    </location>
</feature>
<dbReference type="PANTHER" id="PTHR47185:SF2">
    <property type="entry name" value="FUNGAL PROTEIN"/>
    <property type="match status" value="1"/>
</dbReference>
<dbReference type="AlphaFoldDB" id="A0A9P8RER4"/>
<evidence type="ECO:0000256" key="1">
    <source>
        <dbReference type="SAM" id="MobiDB-lite"/>
    </source>
</evidence>
<comment type="caution">
    <text evidence="4">The sequence shown here is derived from an EMBL/GenBank/DDBJ whole genome shotgun (WGS) entry which is preliminary data.</text>
</comment>
<feature type="compositionally biased region" description="Polar residues" evidence="1">
    <location>
        <begin position="641"/>
        <end position="650"/>
    </location>
</feature>
<dbReference type="InterPro" id="IPR024554">
    <property type="entry name" value="LEC1-like_C"/>
</dbReference>
<dbReference type="InterPro" id="IPR024555">
    <property type="entry name" value="PX-associated"/>
</dbReference>
<dbReference type="Pfam" id="PF12825">
    <property type="entry name" value="DUF3818"/>
    <property type="match status" value="2"/>
</dbReference>
<dbReference type="RefSeq" id="XP_045951018.1">
    <property type="nucleotide sequence ID" value="XM_046098965.1"/>
</dbReference>
<name>A0A9P8RER4_9PEZI</name>
<evidence type="ECO:0000259" key="2">
    <source>
        <dbReference type="Pfam" id="PF12825"/>
    </source>
</evidence>
<evidence type="ECO:0000259" key="3">
    <source>
        <dbReference type="Pfam" id="PF12828"/>
    </source>
</evidence>
<feature type="region of interest" description="Disordered" evidence="1">
    <location>
        <begin position="640"/>
        <end position="659"/>
    </location>
</feature>
<evidence type="ECO:0000313" key="5">
    <source>
        <dbReference type="Proteomes" id="UP000758603"/>
    </source>
</evidence>
<dbReference type="InterPro" id="IPR047168">
    <property type="entry name" value="LEC1-like"/>
</dbReference>
<reference evidence="4" key="1">
    <citation type="journal article" date="2021" name="Nat. Commun.">
        <title>Genetic determinants of endophytism in the Arabidopsis root mycobiome.</title>
        <authorList>
            <person name="Mesny F."/>
            <person name="Miyauchi S."/>
            <person name="Thiergart T."/>
            <person name="Pickel B."/>
            <person name="Atanasova L."/>
            <person name="Karlsson M."/>
            <person name="Huettel B."/>
            <person name="Barry K.W."/>
            <person name="Haridas S."/>
            <person name="Chen C."/>
            <person name="Bauer D."/>
            <person name="Andreopoulos W."/>
            <person name="Pangilinan J."/>
            <person name="LaButti K."/>
            <person name="Riley R."/>
            <person name="Lipzen A."/>
            <person name="Clum A."/>
            <person name="Drula E."/>
            <person name="Henrissat B."/>
            <person name="Kohler A."/>
            <person name="Grigoriev I.V."/>
            <person name="Martin F.M."/>
            <person name="Hacquard S."/>
        </authorList>
    </citation>
    <scope>NUCLEOTIDE SEQUENCE</scope>
    <source>
        <strain evidence="4">MPI-SDFR-AT-0073</strain>
    </source>
</reference>
<dbReference type="GeneID" id="70127857"/>